<dbReference type="GO" id="GO:0016810">
    <property type="term" value="F:hydrolase activity, acting on carbon-nitrogen (but not peptide) bonds"/>
    <property type="evidence" value="ECO:0007669"/>
    <property type="project" value="InterPro"/>
</dbReference>
<evidence type="ECO:0000259" key="2">
    <source>
        <dbReference type="Pfam" id="PF07969"/>
    </source>
</evidence>
<dbReference type="SUPFAM" id="SSF51556">
    <property type="entry name" value="Metallo-dependent hydrolases"/>
    <property type="match status" value="1"/>
</dbReference>
<dbReference type="SUPFAM" id="SSF51338">
    <property type="entry name" value="Composite domain of metallo-dependent hydrolases"/>
    <property type="match status" value="1"/>
</dbReference>
<dbReference type="Gene3D" id="3.10.310.70">
    <property type="match status" value="1"/>
</dbReference>
<reference evidence="3" key="1">
    <citation type="submission" date="2015-10" db="EMBL/GenBank/DDBJ databases">
        <authorList>
            <person name="Gilbert D.G."/>
        </authorList>
    </citation>
    <scope>NUCLEOTIDE SEQUENCE</scope>
    <source>
        <strain evidence="3">Phyl III-seqv23</strain>
    </source>
</reference>
<dbReference type="Gene3D" id="3.20.20.140">
    <property type="entry name" value="Metal-dependent hydrolases"/>
    <property type="match status" value="2"/>
</dbReference>
<sequence length="327" mass="34674">MSANVGRIWGALLLGGFAAGFSPGAAAPAGGAYVMADGKPTGLIKEPPAWQPVEKLIPPRTLERLKHAAEAAARTLNSFGITGVQDAFVTRQLLSGWHAADTDSQGLPLRVVASLGVEPEAGGDGLPDRQTLALDAIEAVRKANGMNGPRHQIAHITFIAPADMPRFAKLNVVVDVSPMLWFPHAYTPLFEQMAGHARTLHSYPIGGLIRAGALVAGGSDWPAGQQTPDPWLGIEGLVTRRNPAGNVPGVLDAREAIPLGQALRLYTLNSATAMGLGRETGSIEVGKSADFAVLSQDLFKIPPPRIHRTTVRVTYFQGRPVYRATDR</sequence>
<accession>A0A0S4TPB6</accession>
<dbReference type="Pfam" id="PF07969">
    <property type="entry name" value="Amidohydro_3"/>
    <property type="match status" value="2"/>
</dbReference>
<feature type="domain" description="Amidohydrolase 3" evidence="2">
    <location>
        <begin position="132"/>
        <end position="322"/>
    </location>
</feature>
<feature type="domain" description="Amidohydrolase 3" evidence="2">
    <location>
        <begin position="19"/>
        <end position="116"/>
    </location>
</feature>
<proteinExistence type="predicted"/>
<evidence type="ECO:0000256" key="1">
    <source>
        <dbReference type="SAM" id="SignalP"/>
    </source>
</evidence>
<evidence type="ECO:0000313" key="3">
    <source>
        <dbReference type="EMBL" id="CUV11343.1"/>
    </source>
</evidence>
<dbReference type="InterPro" id="IPR032466">
    <property type="entry name" value="Metal_Hydrolase"/>
</dbReference>
<protein>
    <recommendedName>
        <fullName evidence="2">Amidohydrolase 3 domain-containing protein</fullName>
    </recommendedName>
</protein>
<feature type="signal peptide" evidence="1">
    <location>
        <begin position="1"/>
        <end position="26"/>
    </location>
</feature>
<feature type="chain" id="PRO_5006628135" description="Amidohydrolase 3 domain-containing protein" evidence="1">
    <location>
        <begin position="27"/>
        <end position="327"/>
    </location>
</feature>
<dbReference type="InterPro" id="IPR013108">
    <property type="entry name" value="Amidohydro_3"/>
</dbReference>
<dbReference type="EMBL" id="LN899819">
    <property type="protein sequence ID" value="CUV11343.1"/>
    <property type="molecule type" value="Genomic_DNA"/>
</dbReference>
<keyword evidence="1" id="KW-0732">Signal</keyword>
<gene>
    <name evidence="3" type="ORF">RUN39_v1_90020</name>
</gene>
<organism evidence="3">
    <name type="scientific">Ralstonia solanacearum</name>
    <name type="common">Pseudomonas solanacearum</name>
    <dbReference type="NCBI Taxonomy" id="305"/>
    <lineage>
        <taxon>Bacteria</taxon>
        <taxon>Pseudomonadati</taxon>
        <taxon>Pseudomonadota</taxon>
        <taxon>Betaproteobacteria</taxon>
        <taxon>Burkholderiales</taxon>
        <taxon>Burkholderiaceae</taxon>
        <taxon>Ralstonia</taxon>
        <taxon>Ralstonia solanacearum species complex</taxon>
    </lineage>
</organism>
<dbReference type="PANTHER" id="PTHR22642">
    <property type="entry name" value="IMIDAZOLONEPROPIONASE"/>
    <property type="match status" value="1"/>
</dbReference>
<dbReference type="InterPro" id="IPR011059">
    <property type="entry name" value="Metal-dep_hydrolase_composite"/>
</dbReference>
<dbReference type="Gene3D" id="2.30.40.10">
    <property type="entry name" value="Urease, subunit C, domain 1"/>
    <property type="match status" value="1"/>
</dbReference>
<name>A0A0S4TPB6_RALSL</name>
<dbReference type="AlphaFoldDB" id="A0A0S4TPB6"/>
<dbReference type="PANTHER" id="PTHR22642:SF2">
    <property type="entry name" value="PROTEIN LONG AFTER FAR-RED 3"/>
    <property type="match status" value="1"/>
</dbReference>